<dbReference type="EMBL" id="JACIEZ010000001">
    <property type="protein sequence ID" value="MBB4063653.1"/>
    <property type="molecule type" value="Genomic_DNA"/>
</dbReference>
<organism evidence="1 2">
    <name type="scientific">Gellertiella hungarica</name>
    <dbReference type="NCBI Taxonomy" id="1572859"/>
    <lineage>
        <taxon>Bacteria</taxon>
        <taxon>Pseudomonadati</taxon>
        <taxon>Pseudomonadota</taxon>
        <taxon>Alphaproteobacteria</taxon>
        <taxon>Hyphomicrobiales</taxon>
        <taxon>Rhizobiaceae</taxon>
        <taxon>Gellertiella</taxon>
    </lineage>
</organism>
<gene>
    <name evidence="1" type="ORF">GGR23_000814</name>
</gene>
<name>A0A7W6NJE6_9HYPH</name>
<dbReference type="AlphaFoldDB" id="A0A7W6NJE6"/>
<reference evidence="1 2" key="1">
    <citation type="submission" date="2020-08" db="EMBL/GenBank/DDBJ databases">
        <title>Genomic Encyclopedia of Type Strains, Phase IV (KMG-IV): sequencing the most valuable type-strain genomes for metagenomic binning, comparative biology and taxonomic classification.</title>
        <authorList>
            <person name="Goeker M."/>
        </authorList>
    </citation>
    <scope>NUCLEOTIDE SEQUENCE [LARGE SCALE GENOMIC DNA]</scope>
    <source>
        <strain evidence="1 2">DSM 29853</strain>
    </source>
</reference>
<dbReference type="Proteomes" id="UP000528286">
    <property type="component" value="Unassembled WGS sequence"/>
</dbReference>
<keyword evidence="2" id="KW-1185">Reference proteome</keyword>
<dbReference type="RefSeq" id="WP_183364826.1">
    <property type="nucleotide sequence ID" value="NZ_JACIEZ010000001.1"/>
</dbReference>
<proteinExistence type="predicted"/>
<protein>
    <submittedName>
        <fullName evidence="1">Uncharacterized protein</fullName>
    </submittedName>
</protein>
<sequence>MSAALRDEVLHRFASVPFAETDYSPAARIVRKLVAVYPAQITGKQLAQEVFQDPLTGNAFAALCLHFNRANEALAPCGLAIRRSGGEPHSTYFITSTKGETRRAPAR</sequence>
<accession>A0A7W6NJE6</accession>
<evidence type="ECO:0000313" key="1">
    <source>
        <dbReference type="EMBL" id="MBB4063653.1"/>
    </source>
</evidence>
<evidence type="ECO:0000313" key="2">
    <source>
        <dbReference type="Proteomes" id="UP000528286"/>
    </source>
</evidence>
<comment type="caution">
    <text evidence="1">The sequence shown here is derived from an EMBL/GenBank/DDBJ whole genome shotgun (WGS) entry which is preliminary data.</text>
</comment>